<comment type="caution">
    <text evidence="4">The sequence shown here is derived from an EMBL/GenBank/DDBJ whole genome shotgun (WGS) entry which is preliminary data.</text>
</comment>
<keyword evidence="2" id="KW-1133">Transmembrane helix</keyword>
<keyword evidence="5" id="KW-1185">Reference proteome</keyword>
<organism evidence="4 5">
    <name type="scientific">Adineta steineri</name>
    <dbReference type="NCBI Taxonomy" id="433720"/>
    <lineage>
        <taxon>Eukaryota</taxon>
        <taxon>Metazoa</taxon>
        <taxon>Spiralia</taxon>
        <taxon>Gnathifera</taxon>
        <taxon>Rotifera</taxon>
        <taxon>Eurotatoria</taxon>
        <taxon>Bdelloidea</taxon>
        <taxon>Adinetida</taxon>
        <taxon>Adinetidae</taxon>
        <taxon>Adineta</taxon>
    </lineage>
</organism>
<evidence type="ECO:0000313" key="4">
    <source>
        <dbReference type="EMBL" id="CAF1521675.1"/>
    </source>
</evidence>
<proteinExistence type="predicted"/>
<dbReference type="AlphaFoldDB" id="A0A815V1A2"/>
<evidence type="ECO:0000313" key="5">
    <source>
        <dbReference type="Proteomes" id="UP000663832"/>
    </source>
</evidence>
<protein>
    <submittedName>
        <fullName evidence="4">Uncharacterized protein</fullName>
    </submittedName>
</protein>
<sequence length="370" mass="42240">MVHLQWGLYALIPSLIILILAFLFFFIKRHRGHGYFLSKFSAFTRIRFNHLEQRRQTYCPANQDCQCHPVDSSSHIQPNLSCTHRSPTLYMSFAGAAMIVGGVRTTEWCGSISQLHDQTDNSFDVLFLTDPAQCFYLQDPDYKWQGLIYYRNLVKTYSTLYQRVILIGASLGGSMVCMCADLATISIAFNPVLDPTLLGLPWRIMGAFCPARQAQVIREQVQTNMEKIKSEKVNHNCVLHIHWSQLSAPDQRQAHRVVGGGKQKKSRQKECLTLVSDFDINNPCLSSPVGVYVWFHRCSRHALAMHLKRSRQLIPLLRHHLGVKSESIPQNTSQEKEEEEEQAKQSTVIDMSTLAEVNDTNEHEVRVPLI</sequence>
<name>A0A815V1A2_9BILA</name>
<feature type="transmembrane region" description="Helical" evidence="2">
    <location>
        <begin position="6"/>
        <end position="27"/>
    </location>
</feature>
<feature type="region of interest" description="Disordered" evidence="1">
    <location>
        <begin position="325"/>
        <end position="347"/>
    </location>
</feature>
<dbReference type="EMBL" id="CAJNOM010000612">
    <property type="protein sequence ID" value="CAF1521675.1"/>
    <property type="molecule type" value="Genomic_DNA"/>
</dbReference>
<evidence type="ECO:0000256" key="1">
    <source>
        <dbReference type="SAM" id="MobiDB-lite"/>
    </source>
</evidence>
<dbReference type="EMBL" id="CAJNOI010000054">
    <property type="protein sequence ID" value="CAF0955245.1"/>
    <property type="molecule type" value="Genomic_DNA"/>
</dbReference>
<evidence type="ECO:0000313" key="3">
    <source>
        <dbReference type="EMBL" id="CAF0955245.1"/>
    </source>
</evidence>
<reference evidence="4" key="1">
    <citation type="submission" date="2021-02" db="EMBL/GenBank/DDBJ databases">
        <authorList>
            <person name="Nowell W R."/>
        </authorList>
    </citation>
    <scope>NUCLEOTIDE SEQUENCE</scope>
</reference>
<accession>A0A815V1A2</accession>
<feature type="transmembrane region" description="Helical" evidence="2">
    <location>
        <begin position="164"/>
        <end position="189"/>
    </location>
</feature>
<dbReference type="Proteomes" id="UP000663832">
    <property type="component" value="Unassembled WGS sequence"/>
</dbReference>
<evidence type="ECO:0000256" key="2">
    <source>
        <dbReference type="SAM" id="Phobius"/>
    </source>
</evidence>
<keyword evidence="2" id="KW-0812">Transmembrane</keyword>
<keyword evidence="2" id="KW-0472">Membrane</keyword>
<dbReference type="OrthoDB" id="9993843at2759"/>
<dbReference type="Proteomes" id="UP000663877">
    <property type="component" value="Unassembled WGS sequence"/>
</dbReference>
<gene>
    <name evidence="3" type="ORF">BJG266_LOCUS13440</name>
    <name evidence="4" type="ORF">QVE165_LOCUS44835</name>
</gene>